<dbReference type="Gene3D" id="3.40.1410.10">
    <property type="entry name" value="Chorismate lyase-like"/>
    <property type="match status" value="1"/>
</dbReference>
<dbReference type="InterPro" id="IPR028978">
    <property type="entry name" value="Chorismate_lyase_/UTRA_dom_sf"/>
</dbReference>
<sequence length="255" mass="28242">MNRTDLIAAIAKRGLHDPEVKGPLYRNLARILGELIAEGKLAPGTSLPPEREFAEQLDIGRITVRNAYRQLMEQGDLVSRRGSGTFVAERPARMSQSLWRLTSFSEDMRSRGKEPGAKVMINGPGRPSPEEAFRLGIGVDTPVVRLDRLRLADGIPMALERAVVPRHFLGADRVEGPSLYGTLAQCGFKPVRAMQRLSAVTLSPASARLLDVPHSSPALLIERISYLNDDRIVEYTRSHYRADAYDFVAELKIGD</sequence>
<dbReference type="SMART" id="SM00866">
    <property type="entry name" value="UTRA"/>
    <property type="match status" value="1"/>
</dbReference>
<keyword evidence="2" id="KW-0238">DNA-binding</keyword>
<dbReference type="InterPro" id="IPR000524">
    <property type="entry name" value="Tscrpt_reg_HTH_GntR"/>
</dbReference>
<dbReference type="RefSeq" id="WP_374833690.1">
    <property type="nucleotide sequence ID" value="NZ_JBHEEZ010000030.1"/>
</dbReference>
<reference evidence="6" key="1">
    <citation type="journal article" date="2019" name="Int. J. Syst. Evol. Microbiol.">
        <title>The Global Catalogue of Microorganisms (GCM) 10K type strain sequencing project: providing services to taxonomists for standard genome sequencing and annotation.</title>
        <authorList>
            <consortium name="The Broad Institute Genomics Platform"/>
            <consortium name="The Broad Institute Genome Sequencing Center for Infectious Disease"/>
            <person name="Wu L."/>
            <person name="Ma J."/>
        </authorList>
    </citation>
    <scope>NUCLEOTIDE SEQUENCE [LARGE SCALE GENOMIC DNA]</scope>
    <source>
        <strain evidence="6">CGMCC 1.15731</strain>
    </source>
</reference>
<keyword evidence="6" id="KW-1185">Reference proteome</keyword>
<dbReference type="InterPro" id="IPR036390">
    <property type="entry name" value="WH_DNA-bd_sf"/>
</dbReference>
<evidence type="ECO:0000259" key="4">
    <source>
        <dbReference type="PROSITE" id="PS50949"/>
    </source>
</evidence>
<feature type="domain" description="HTH gntR-type" evidence="4">
    <location>
        <begin position="22"/>
        <end position="90"/>
    </location>
</feature>
<dbReference type="SUPFAM" id="SSF64288">
    <property type="entry name" value="Chorismate lyase-like"/>
    <property type="match status" value="1"/>
</dbReference>
<dbReference type="InterPro" id="IPR011663">
    <property type="entry name" value="UTRA"/>
</dbReference>
<evidence type="ECO:0000256" key="2">
    <source>
        <dbReference type="ARBA" id="ARBA00023125"/>
    </source>
</evidence>
<evidence type="ECO:0000256" key="3">
    <source>
        <dbReference type="ARBA" id="ARBA00023163"/>
    </source>
</evidence>
<accession>A0ABV9H5Z9</accession>
<evidence type="ECO:0000313" key="5">
    <source>
        <dbReference type="EMBL" id="MFC4625853.1"/>
    </source>
</evidence>
<dbReference type="Proteomes" id="UP001596042">
    <property type="component" value="Unassembled WGS sequence"/>
</dbReference>
<keyword evidence="1" id="KW-0805">Transcription regulation</keyword>
<organism evidence="5 6">
    <name type="scientific">Daeguia caeni</name>
    <dbReference type="NCBI Taxonomy" id="439612"/>
    <lineage>
        <taxon>Bacteria</taxon>
        <taxon>Pseudomonadati</taxon>
        <taxon>Pseudomonadota</taxon>
        <taxon>Alphaproteobacteria</taxon>
        <taxon>Hyphomicrobiales</taxon>
        <taxon>Brucellaceae</taxon>
        <taxon>Daeguia</taxon>
    </lineage>
</organism>
<dbReference type="PROSITE" id="PS50949">
    <property type="entry name" value="HTH_GNTR"/>
    <property type="match status" value="1"/>
</dbReference>
<evidence type="ECO:0000313" key="6">
    <source>
        <dbReference type="Proteomes" id="UP001596042"/>
    </source>
</evidence>
<dbReference type="SUPFAM" id="SSF46785">
    <property type="entry name" value="Winged helix' DNA-binding domain"/>
    <property type="match status" value="1"/>
</dbReference>
<dbReference type="Gene3D" id="1.10.10.10">
    <property type="entry name" value="Winged helix-like DNA-binding domain superfamily/Winged helix DNA-binding domain"/>
    <property type="match status" value="1"/>
</dbReference>
<dbReference type="InterPro" id="IPR036388">
    <property type="entry name" value="WH-like_DNA-bd_sf"/>
</dbReference>
<dbReference type="SMART" id="SM00345">
    <property type="entry name" value="HTH_GNTR"/>
    <property type="match status" value="1"/>
</dbReference>
<dbReference type="PRINTS" id="PR00035">
    <property type="entry name" value="HTHGNTR"/>
</dbReference>
<evidence type="ECO:0000256" key="1">
    <source>
        <dbReference type="ARBA" id="ARBA00023015"/>
    </source>
</evidence>
<proteinExistence type="predicted"/>
<gene>
    <name evidence="5" type="ORF">ACFO1V_11630</name>
</gene>
<dbReference type="EMBL" id="JBHSEL010000115">
    <property type="protein sequence ID" value="MFC4625853.1"/>
    <property type="molecule type" value="Genomic_DNA"/>
</dbReference>
<protein>
    <submittedName>
        <fullName evidence="5">GntR family transcriptional regulator</fullName>
    </submittedName>
</protein>
<comment type="caution">
    <text evidence="5">The sequence shown here is derived from an EMBL/GenBank/DDBJ whole genome shotgun (WGS) entry which is preliminary data.</text>
</comment>
<dbReference type="PANTHER" id="PTHR44846">
    <property type="entry name" value="MANNOSYL-D-GLYCERATE TRANSPORT/METABOLISM SYSTEM REPRESSOR MNGR-RELATED"/>
    <property type="match status" value="1"/>
</dbReference>
<keyword evidence="3" id="KW-0804">Transcription</keyword>
<dbReference type="PANTHER" id="PTHR44846:SF1">
    <property type="entry name" value="MANNOSYL-D-GLYCERATE TRANSPORT_METABOLISM SYSTEM REPRESSOR MNGR-RELATED"/>
    <property type="match status" value="1"/>
</dbReference>
<dbReference type="Pfam" id="PF00392">
    <property type="entry name" value="GntR"/>
    <property type="match status" value="1"/>
</dbReference>
<dbReference type="Pfam" id="PF07702">
    <property type="entry name" value="UTRA"/>
    <property type="match status" value="1"/>
</dbReference>
<dbReference type="CDD" id="cd07377">
    <property type="entry name" value="WHTH_GntR"/>
    <property type="match status" value="1"/>
</dbReference>
<name>A0ABV9H5Z9_9HYPH</name>
<dbReference type="InterPro" id="IPR050679">
    <property type="entry name" value="Bact_HTH_transcr_reg"/>
</dbReference>